<name>A0A1Z4EHY3_9MYCO</name>
<gene>
    <name evidence="2" type="ORF">MSG_02439</name>
</gene>
<dbReference type="AlphaFoldDB" id="A0A1Z4EHY3"/>
<evidence type="ECO:0000313" key="2">
    <source>
        <dbReference type="EMBL" id="BAX92583.1"/>
    </source>
</evidence>
<proteinExistence type="predicted"/>
<dbReference type="EMBL" id="AP018164">
    <property type="protein sequence ID" value="BAX92583.1"/>
    <property type="molecule type" value="Genomic_DNA"/>
</dbReference>
<protein>
    <submittedName>
        <fullName evidence="2">MFS transporter</fullName>
    </submittedName>
</protein>
<dbReference type="OrthoDB" id="7375466at2"/>
<evidence type="ECO:0000256" key="1">
    <source>
        <dbReference type="SAM" id="MobiDB-lite"/>
    </source>
</evidence>
<feature type="region of interest" description="Disordered" evidence="1">
    <location>
        <begin position="1"/>
        <end position="42"/>
    </location>
</feature>
<keyword evidence="3" id="KW-1185">Reference proteome</keyword>
<accession>A0A1Z4EHY3</accession>
<dbReference type="RefSeq" id="WP_096439885.1">
    <property type="nucleotide sequence ID" value="NZ_AP018164.1"/>
</dbReference>
<sequence length="110" mass="11257">MNLGTSRAQPHPSDAGAPPGRGGFGERPSAAAPAAGDPPRVPGIAETLMRTMMMGSGPPAATTLAAADAVIRPSTRGVGLLEFHQIGQAREASRVATRQALPRILALLQR</sequence>
<dbReference type="Proteomes" id="UP000217736">
    <property type="component" value="Chromosome"/>
</dbReference>
<organism evidence="2 3">
    <name type="scientific">Mycobacterium shigaense</name>
    <dbReference type="NCBI Taxonomy" id="722731"/>
    <lineage>
        <taxon>Bacteria</taxon>
        <taxon>Bacillati</taxon>
        <taxon>Actinomycetota</taxon>
        <taxon>Actinomycetes</taxon>
        <taxon>Mycobacteriales</taxon>
        <taxon>Mycobacteriaceae</taxon>
        <taxon>Mycobacterium</taxon>
        <taxon>Mycobacterium simiae complex</taxon>
    </lineage>
</organism>
<reference evidence="3" key="1">
    <citation type="submission" date="2017-06" db="EMBL/GenBank/DDBJ databases">
        <title>Complete Genome Sequence of Mycobacterium shigaense.</title>
        <authorList>
            <person name="Fukano H."/>
            <person name="Yoshida M."/>
            <person name="Kazumi Y."/>
            <person name="Ogura Y."/>
            <person name="Mitarai S."/>
            <person name="Hayashi T."/>
            <person name="Hoshino Y."/>
        </authorList>
    </citation>
    <scope>NUCLEOTIDE SEQUENCE [LARGE SCALE GENOMIC DNA]</scope>
    <source>
        <strain evidence="3">UN-152</strain>
    </source>
</reference>
<feature type="compositionally biased region" description="Low complexity" evidence="1">
    <location>
        <begin position="28"/>
        <end position="38"/>
    </location>
</feature>
<dbReference type="KEGG" id="mshg:MSG_02439"/>
<evidence type="ECO:0000313" key="3">
    <source>
        <dbReference type="Proteomes" id="UP000217736"/>
    </source>
</evidence>